<comment type="catalytic activity">
    <reaction evidence="1">
        <text>ATP + protein L-histidine = ADP + protein N-phospho-L-histidine.</text>
        <dbReference type="EC" id="2.7.13.3"/>
    </reaction>
</comment>
<evidence type="ECO:0000256" key="5">
    <source>
        <dbReference type="ARBA" id="ARBA00022679"/>
    </source>
</evidence>
<dbReference type="SUPFAM" id="SSF55874">
    <property type="entry name" value="ATPase domain of HSP90 chaperone/DNA topoisomerase II/histidine kinase"/>
    <property type="match status" value="1"/>
</dbReference>
<dbReference type="Proteomes" id="UP000829194">
    <property type="component" value="Chromosome"/>
</dbReference>
<evidence type="ECO:0000256" key="2">
    <source>
        <dbReference type="ARBA" id="ARBA00004370"/>
    </source>
</evidence>
<evidence type="ECO:0000313" key="12">
    <source>
        <dbReference type="EMBL" id="UNP28449.1"/>
    </source>
</evidence>
<dbReference type="SMART" id="SM00388">
    <property type="entry name" value="HisKA"/>
    <property type="match status" value="1"/>
</dbReference>
<dbReference type="InterPro" id="IPR003594">
    <property type="entry name" value="HATPase_dom"/>
</dbReference>
<feature type="domain" description="Histidine kinase" evidence="11">
    <location>
        <begin position="248"/>
        <end position="461"/>
    </location>
</feature>
<evidence type="ECO:0000256" key="3">
    <source>
        <dbReference type="ARBA" id="ARBA00012438"/>
    </source>
</evidence>
<dbReference type="PRINTS" id="PR00344">
    <property type="entry name" value="BCTRLSENSOR"/>
</dbReference>
<evidence type="ECO:0000256" key="9">
    <source>
        <dbReference type="ARBA" id="ARBA00023136"/>
    </source>
</evidence>
<dbReference type="CDD" id="cd00082">
    <property type="entry name" value="HisKA"/>
    <property type="match status" value="1"/>
</dbReference>
<dbReference type="PANTHER" id="PTHR45436">
    <property type="entry name" value="SENSOR HISTIDINE KINASE YKOH"/>
    <property type="match status" value="1"/>
</dbReference>
<dbReference type="InterPro" id="IPR050428">
    <property type="entry name" value="TCS_sensor_his_kinase"/>
</dbReference>
<dbReference type="InterPro" id="IPR036890">
    <property type="entry name" value="HATPase_C_sf"/>
</dbReference>
<dbReference type="PANTHER" id="PTHR45436:SF1">
    <property type="entry name" value="SENSOR PROTEIN QSEC"/>
    <property type="match status" value="1"/>
</dbReference>
<feature type="transmembrane region" description="Helical" evidence="10">
    <location>
        <begin position="165"/>
        <end position="188"/>
    </location>
</feature>
<dbReference type="GO" id="GO:0016301">
    <property type="term" value="F:kinase activity"/>
    <property type="evidence" value="ECO:0007669"/>
    <property type="project" value="UniProtKB-KW"/>
</dbReference>
<protein>
    <recommendedName>
        <fullName evidence="3">histidine kinase</fullName>
        <ecNumber evidence="3">2.7.13.3</ecNumber>
    </recommendedName>
</protein>
<dbReference type="EC" id="2.7.13.3" evidence="3"/>
<dbReference type="Gene3D" id="3.30.565.10">
    <property type="entry name" value="Histidine kinase-like ATPase, C-terminal domain"/>
    <property type="match status" value="1"/>
</dbReference>
<accession>A0ABY3XAD9</accession>
<dbReference type="EMBL" id="CP093547">
    <property type="protein sequence ID" value="UNP28449.1"/>
    <property type="molecule type" value="Genomic_DNA"/>
</dbReference>
<evidence type="ECO:0000256" key="4">
    <source>
        <dbReference type="ARBA" id="ARBA00022553"/>
    </source>
</evidence>
<dbReference type="InterPro" id="IPR004358">
    <property type="entry name" value="Sig_transdc_His_kin-like_C"/>
</dbReference>
<dbReference type="Pfam" id="PF00512">
    <property type="entry name" value="HisKA"/>
    <property type="match status" value="1"/>
</dbReference>
<organism evidence="12 13">
    <name type="scientific">Lysobacter gummosus</name>
    <dbReference type="NCBI Taxonomy" id="262324"/>
    <lineage>
        <taxon>Bacteria</taxon>
        <taxon>Pseudomonadati</taxon>
        <taxon>Pseudomonadota</taxon>
        <taxon>Gammaproteobacteria</taxon>
        <taxon>Lysobacterales</taxon>
        <taxon>Lysobacteraceae</taxon>
        <taxon>Lysobacter</taxon>
    </lineage>
</organism>
<reference evidence="12 13" key="1">
    <citation type="submission" date="2022-03" db="EMBL/GenBank/DDBJ databases">
        <title>Complete genome sequence of Lysobacter capsici VKM B-2533 and Lysobacter gummosus 10.1.1, promising sources of lytic agents.</title>
        <authorList>
            <person name="Tarlachkov S.V."/>
            <person name="Kudryakova I.V."/>
            <person name="Afoshin A.S."/>
            <person name="Leontyevskaya E.A."/>
            <person name="Leontyevskaya N.V."/>
        </authorList>
    </citation>
    <scope>NUCLEOTIDE SEQUENCE [LARGE SCALE GENOMIC DNA]</scope>
    <source>
        <strain evidence="12 13">10.1.1</strain>
    </source>
</reference>
<dbReference type="Pfam" id="PF02518">
    <property type="entry name" value="HATPase_c"/>
    <property type="match status" value="1"/>
</dbReference>
<dbReference type="PROSITE" id="PS50109">
    <property type="entry name" value="HIS_KIN"/>
    <property type="match status" value="1"/>
</dbReference>
<keyword evidence="9 10" id="KW-0472">Membrane</keyword>
<evidence type="ECO:0000256" key="10">
    <source>
        <dbReference type="SAM" id="Phobius"/>
    </source>
</evidence>
<keyword evidence="4" id="KW-0597">Phosphoprotein</keyword>
<sequence>MTEPEHTRPSIRRTLLLSIGLLSLVGMLLLFFGASQYGRRAADLSYDRLLNASALTIADSITLVDGQWEANIPCAALELLSAAPDDRAFYRVFLAGGRTLTGYDDLPRPPSAASDHASFFDAQYRGEAVRFAVLRRAASSADGPEAALVQIGQTRRARDEVAKDIVWHVTGWIAIFTVAILLLAWFAIDRALQPLARIEQDFSVRTPFDLRPITRAVPTELSHVVAAQNHFMSRLSTNIDVLRTYIAEAAHQMRNPLASLRAQAQLSLHQNNPQQWRQGLYAIERHSGKLSRLLNQLLSHANVTHRAELHNFKPLNLETIARQALHESVPQAEPRPRVSFECKAGDTALHGDALMLREAIKNLIDNAIKHGAGAESPVQVLLEQDDCGLALSVSDAGPGMSAEDCERAFERFGRGENASAQGAGLGLAIVKRVVESHGGRVVLAPSRLGGLSVRLHLPKDAA</sequence>
<dbReference type="SUPFAM" id="SSF47384">
    <property type="entry name" value="Homodimeric domain of signal transducing histidine kinase"/>
    <property type="match status" value="1"/>
</dbReference>
<evidence type="ECO:0000256" key="1">
    <source>
        <dbReference type="ARBA" id="ARBA00000085"/>
    </source>
</evidence>
<evidence type="ECO:0000256" key="8">
    <source>
        <dbReference type="ARBA" id="ARBA00022989"/>
    </source>
</evidence>
<evidence type="ECO:0000313" key="13">
    <source>
        <dbReference type="Proteomes" id="UP000829194"/>
    </source>
</evidence>
<keyword evidence="13" id="KW-1185">Reference proteome</keyword>
<dbReference type="RefSeq" id="WP_057944029.1">
    <property type="nucleotide sequence ID" value="NZ_CP011131.1"/>
</dbReference>
<feature type="transmembrane region" description="Helical" evidence="10">
    <location>
        <begin position="15"/>
        <end position="34"/>
    </location>
</feature>
<dbReference type="Gene3D" id="1.10.287.130">
    <property type="match status" value="1"/>
</dbReference>
<keyword evidence="5" id="KW-0808">Transferase</keyword>
<keyword evidence="7 12" id="KW-0418">Kinase</keyword>
<keyword evidence="6 10" id="KW-0812">Transmembrane</keyword>
<dbReference type="InterPro" id="IPR036097">
    <property type="entry name" value="HisK_dim/P_sf"/>
</dbReference>
<dbReference type="InterPro" id="IPR005467">
    <property type="entry name" value="His_kinase_dom"/>
</dbReference>
<gene>
    <name evidence="12" type="ORF">MOV92_18390</name>
</gene>
<proteinExistence type="predicted"/>
<dbReference type="SMART" id="SM00387">
    <property type="entry name" value="HATPase_c"/>
    <property type="match status" value="1"/>
</dbReference>
<comment type="subcellular location">
    <subcellularLocation>
        <location evidence="2">Membrane</location>
    </subcellularLocation>
</comment>
<dbReference type="CDD" id="cd00075">
    <property type="entry name" value="HATPase"/>
    <property type="match status" value="1"/>
</dbReference>
<keyword evidence="8 10" id="KW-1133">Transmembrane helix</keyword>
<dbReference type="InterPro" id="IPR013727">
    <property type="entry name" value="2CSK_N"/>
</dbReference>
<evidence type="ECO:0000259" key="11">
    <source>
        <dbReference type="PROSITE" id="PS50109"/>
    </source>
</evidence>
<dbReference type="Pfam" id="PF08521">
    <property type="entry name" value="2CSK_N"/>
    <property type="match status" value="1"/>
</dbReference>
<evidence type="ECO:0000256" key="6">
    <source>
        <dbReference type="ARBA" id="ARBA00022692"/>
    </source>
</evidence>
<dbReference type="InterPro" id="IPR003661">
    <property type="entry name" value="HisK_dim/P_dom"/>
</dbReference>
<evidence type="ECO:0000256" key="7">
    <source>
        <dbReference type="ARBA" id="ARBA00022777"/>
    </source>
</evidence>
<name>A0ABY3XAD9_9GAMM</name>